<keyword evidence="6" id="KW-1185">Reference proteome</keyword>
<evidence type="ECO:0000256" key="4">
    <source>
        <dbReference type="SAM" id="MobiDB-lite"/>
    </source>
</evidence>
<dbReference type="InterPro" id="IPR008545">
    <property type="entry name" value="Web"/>
</dbReference>
<comment type="similarity">
    <text evidence="1">Belongs to the WEB family.</text>
</comment>
<dbReference type="Pfam" id="PF05701">
    <property type="entry name" value="WEMBL"/>
    <property type="match status" value="2"/>
</dbReference>
<evidence type="ECO:0000256" key="3">
    <source>
        <dbReference type="SAM" id="Coils"/>
    </source>
</evidence>
<name>A0ABD1UNX7_9LAMI</name>
<comment type="caution">
    <text evidence="5">The sequence shown here is derived from an EMBL/GenBank/DDBJ whole genome shotgun (WGS) entry which is preliminary data.</text>
</comment>
<keyword evidence="2 3" id="KW-0175">Coiled coil</keyword>
<dbReference type="EMBL" id="JBFOLK010000003">
    <property type="protein sequence ID" value="KAL2526754.1"/>
    <property type="molecule type" value="Genomic_DNA"/>
</dbReference>
<feature type="coiled-coil region" evidence="3">
    <location>
        <begin position="253"/>
        <end position="280"/>
    </location>
</feature>
<dbReference type="PANTHER" id="PTHR32054:SF36">
    <property type="entry name" value="WEB FAMILY PROTEIN"/>
    <property type="match status" value="1"/>
</dbReference>
<organism evidence="5 6">
    <name type="scientific">Abeliophyllum distichum</name>
    <dbReference type="NCBI Taxonomy" id="126358"/>
    <lineage>
        <taxon>Eukaryota</taxon>
        <taxon>Viridiplantae</taxon>
        <taxon>Streptophyta</taxon>
        <taxon>Embryophyta</taxon>
        <taxon>Tracheophyta</taxon>
        <taxon>Spermatophyta</taxon>
        <taxon>Magnoliopsida</taxon>
        <taxon>eudicotyledons</taxon>
        <taxon>Gunneridae</taxon>
        <taxon>Pentapetalae</taxon>
        <taxon>asterids</taxon>
        <taxon>lamiids</taxon>
        <taxon>Lamiales</taxon>
        <taxon>Oleaceae</taxon>
        <taxon>Forsythieae</taxon>
        <taxon>Abeliophyllum</taxon>
    </lineage>
</organism>
<proteinExistence type="inferred from homology"/>
<evidence type="ECO:0000313" key="6">
    <source>
        <dbReference type="Proteomes" id="UP001604336"/>
    </source>
</evidence>
<dbReference type="AlphaFoldDB" id="A0ABD1UNX7"/>
<gene>
    <name evidence="5" type="ORF">Adt_11808</name>
</gene>
<evidence type="ECO:0000256" key="2">
    <source>
        <dbReference type="ARBA" id="ARBA00023054"/>
    </source>
</evidence>
<dbReference type="PANTHER" id="PTHR32054">
    <property type="entry name" value="HEAVY CHAIN, PUTATIVE, EXPRESSED-RELATED-RELATED"/>
    <property type="match status" value="1"/>
</dbReference>
<protein>
    <submittedName>
        <fullName evidence="5">WEB family protein</fullName>
    </submittedName>
</protein>
<sequence>MAETTESVTKNIINPRVEIDTSPPFESVKEAVDRFGGSGPWIPHHLLRLAADHHGNEVFDVGEMEEQAVQLERDLIMKEQETLNVLKELEAAKRFVEYLKLNLMQEVASFMSGPDRNMVSGFPVNDNETQRLSLCPVPSSGLISFELNQAKSDLNKMSIDLDVIRGSVESLNKTMRKEKVLFESRTNRQIPTSKGVLSFEESRYTSRGRPDIDQKVEREGGSGNSLNLFKELTQMNFEAEQFKKMTEASRYEVMKAMTEIERTKNSIKMAEMRLNAAKKMEEAAKAVEAICFAEKSAVFIGENSSDHKPNGITLSFEDYRTLIQKVQQAEEVCKTKFMEANATPGTKDTYQSEVAIVEKFEQTIENKQSQEVDFDKKGTHRTEVASEECYPKMLMEHDRVQNFDNRSAKFKFRNSHPSLGHRNPQVPNGNESYVKKEKSKSGFKTTSIGDILSRKLILQDDFMVGKHVENHTERQHISLSQMLREQSRLILHPTKPMADGNVEKQYFVQRKKFGFIQVPLPRSSKKKTQPLNMSGPWIRHQMLHLAADHMELEDMQPHEEERGALYVVGFFGSDRVVPTHDDDNDFVDPPQL</sequence>
<reference evidence="6" key="1">
    <citation type="submission" date="2024-07" db="EMBL/GenBank/DDBJ databases">
        <title>Two chromosome-level genome assemblies of Korean endemic species Abeliophyllum distichum and Forsythia ovata (Oleaceae).</title>
        <authorList>
            <person name="Jang H."/>
        </authorList>
    </citation>
    <scope>NUCLEOTIDE SEQUENCE [LARGE SCALE GENOMIC DNA]</scope>
</reference>
<accession>A0ABD1UNX7</accession>
<evidence type="ECO:0000313" key="5">
    <source>
        <dbReference type="EMBL" id="KAL2526754.1"/>
    </source>
</evidence>
<feature type="region of interest" description="Disordered" evidence="4">
    <location>
        <begin position="412"/>
        <end position="438"/>
    </location>
</feature>
<evidence type="ECO:0000256" key="1">
    <source>
        <dbReference type="ARBA" id="ARBA00005485"/>
    </source>
</evidence>
<dbReference type="Proteomes" id="UP001604336">
    <property type="component" value="Unassembled WGS sequence"/>
</dbReference>